<name>A0AAD8ZQE1_9TELE</name>
<gene>
    <name evidence="2" type="ORF">P4O66_020964</name>
</gene>
<protein>
    <submittedName>
        <fullName evidence="2">Uncharacterized protein</fullName>
    </submittedName>
</protein>
<comment type="caution">
    <text evidence="2">The sequence shown here is derived from an EMBL/GenBank/DDBJ whole genome shotgun (WGS) entry which is preliminary data.</text>
</comment>
<evidence type="ECO:0000256" key="1">
    <source>
        <dbReference type="SAM" id="MobiDB-lite"/>
    </source>
</evidence>
<proteinExistence type="predicted"/>
<organism evidence="2 3">
    <name type="scientific">Electrophorus voltai</name>
    <dbReference type="NCBI Taxonomy" id="2609070"/>
    <lineage>
        <taxon>Eukaryota</taxon>
        <taxon>Metazoa</taxon>
        <taxon>Chordata</taxon>
        <taxon>Craniata</taxon>
        <taxon>Vertebrata</taxon>
        <taxon>Euteleostomi</taxon>
        <taxon>Actinopterygii</taxon>
        <taxon>Neopterygii</taxon>
        <taxon>Teleostei</taxon>
        <taxon>Ostariophysi</taxon>
        <taxon>Gymnotiformes</taxon>
        <taxon>Gymnotoidei</taxon>
        <taxon>Gymnotidae</taxon>
        <taxon>Electrophorus</taxon>
    </lineage>
</organism>
<evidence type="ECO:0000313" key="3">
    <source>
        <dbReference type="Proteomes" id="UP001239994"/>
    </source>
</evidence>
<dbReference type="AlphaFoldDB" id="A0AAD8ZQE1"/>
<reference evidence="2" key="1">
    <citation type="submission" date="2023-03" db="EMBL/GenBank/DDBJ databases">
        <title>Electrophorus voltai genome.</title>
        <authorList>
            <person name="Bian C."/>
        </authorList>
    </citation>
    <scope>NUCLEOTIDE SEQUENCE</scope>
    <source>
        <strain evidence="2">CB-2022</strain>
        <tissue evidence="2">Muscle</tissue>
    </source>
</reference>
<dbReference type="EMBL" id="JAROKS010000005">
    <property type="protein sequence ID" value="KAK1803548.1"/>
    <property type="molecule type" value="Genomic_DNA"/>
</dbReference>
<keyword evidence="3" id="KW-1185">Reference proteome</keyword>
<accession>A0AAD8ZQE1</accession>
<sequence>MRWSAHLHAKPGRGLRRAPFITAASARVPDGSSVGSASETGAARSIHSPVVKGKPEKLGASSGGHLPFHASLKAWWGLSLPRSSGAQFQLLSWSVELHPASARHVLRSSPQSAVKGKRVEWNTRPEWICQTFYVFCRSKLVLSLLPRCLGGGRSGAADSRITVTVSGGEVYY</sequence>
<feature type="region of interest" description="Disordered" evidence="1">
    <location>
        <begin position="30"/>
        <end position="56"/>
    </location>
</feature>
<dbReference type="Proteomes" id="UP001239994">
    <property type="component" value="Unassembled WGS sequence"/>
</dbReference>
<evidence type="ECO:0000313" key="2">
    <source>
        <dbReference type="EMBL" id="KAK1803548.1"/>
    </source>
</evidence>